<reference evidence="17" key="1">
    <citation type="submission" date="2014-06" db="EMBL/GenBank/DDBJ databases">
        <authorList>
            <person name="Aslett M."/>
            <person name="De Silva N."/>
        </authorList>
    </citation>
    <scope>NUCLEOTIDE SEQUENCE [LARGE SCALE GENOMIC DNA]</scope>
    <source>
        <strain evidence="17">Bond</strain>
    </source>
</reference>
<evidence type="ECO:0000313" key="17">
    <source>
        <dbReference type="Proteomes" id="UP000033188"/>
    </source>
</evidence>
<accession>A0A061D5X3</accession>
<dbReference type="FunFam" id="1.10.1040.10:FF:000032">
    <property type="entry name" value="6-phosphogluconate dehydrogenase, decarboxylating"/>
    <property type="match status" value="1"/>
</dbReference>
<evidence type="ECO:0000256" key="6">
    <source>
        <dbReference type="ARBA" id="ARBA00018193"/>
    </source>
</evidence>
<feature type="active site" description="Proton donor" evidence="13">
    <location>
        <position position="188"/>
    </location>
</feature>
<dbReference type="SUPFAM" id="SSF51735">
    <property type="entry name" value="NAD(P)-binding Rossmann-fold domains"/>
    <property type="match status" value="1"/>
</dbReference>
<evidence type="ECO:0000313" key="16">
    <source>
        <dbReference type="EMBL" id="CDR95963.1"/>
    </source>
</evidence>
<proteinExistence type="inferred from homology"/>
<evidence type="ECO:0000256" key="2">
    <source>
        <dbReference type="ARBA" id="ARBA00004874"/>
    </source>
</evidence>
<evidence type="ECO:0000256" key="8">
    <source>
        <dbReference type="ARBA" id="ARBA00023002"/>
    </source>
</evidence>
<evidence type="ECO:0000256" key="3">
    <source>
        <dbReference type="ARBA" id="ARBA00008419"/>
    </source>
</evidence>
<dbReference type="InterPro" id="IPR006113">
    <property type="entry name" value="6PGDH_Gnd/GntZ"/>
</dbReference>
<dbReference type="GO" id="GO:0006098">
    <property type="term" value="P:pentose-phosphate shunt"/>
    <property type="evidence" value="ECO:0007669"/>
    <property type="project" value="UniProtKB-UniPathway"/>
</dbReference>
<dbReference type="PANTHER" id="PTHR11811">
    <property type="entry name" value="6-PHOSPHOGLUCONATE DEHYDROGENASE"/>
    <property type="match status" value="1"/>
</dbReference>
<dbReference type="Pfam" id="PF00393">
    <property type="entry name" value="6PGD"/>
    <property type="match status" value="1"/>
</dbReference>
<feature type="domain" description="6-phosphogluconate dehydrogenase C-terminal" evidence="15">
    <location>
        <begin position="177"/>
        <end position="472"/>
    </location>
</feature>
<dbReference type="InterPro" id="IPR006115">
    <property type="entry name" value="6PGDH_NADP-bd"/>
</dbReference>
<keyword evidence="7 12" id="KW-0521">NADP</keyword>
<dbReference type="UniPathway" id="UPA00115">
    <property type="reaction ID" value="UER00410"/>
</dbReference>
<dbReference type="GO" id="GO:0050661">
    <property type="term" value="F:NADP binding"/>
    <property type="evidence" value="ECO:0007669"/>
    <property type="project" value="InterPro"/>
</dbReference>
<gene>
    <name evidence="16" type="ORF">BBBOND_0211100</name>
</gene>
<dbReference type="EMBL" id="LK391708">
    <property type="protein sequence ID" value="CDR95963.1"/>
    <property type="molecule type" value="Genomic_DNA"/>
</dbReference>
<evidence type="ECO:0000256" key="13">
    <source>
        <dbReference type="PIRSR" id="PIRSR000109-1"/>
    </source>
</evidence>
<evidence type="ECO:0000256" key="5">
    <source>
        <dbReference type="ARBA" id="ARBA00013011"/>
    </source>
</evidence>
<dbReference type="InterPro" id="IPR036291">
    <property type="entry name" value="NAD(P)-bd_dom_sf"/>
</dbReference>
<keyword evidence="9 14" id="KW-0311">Gluconate utilization</keyword>
<dbReference type="InterPro" id="IPR006114">
    <property type="entry name" value="6PGDH_C"/>
</dbReference>
<dbReference type="Gene3D" id="3.40.50.720">
    <property type="entry name" value="NAD(P)-binding Rossmann-like Domain"/>
    <property type="match status" value="1"/>
</dbReference>
<dbReference type="InterPro" id="IPR013328">
    <property type="entry name" value="6PGD_dom2"/>
</dbReference>
<dbReference type="SUPFAM" id="SSF48179">
    <property type="entry name" value="6-phosphogluconate dehydrogenase C-terminal domain-like"/>
    <property type="match status" value="1"/>
</dbReference>
<comment type="catalytic activity">
    <reaction evidence="11 12 14">
        <text>6-phospho-D-gluconate + NADP(+) = D-ribulose 5-phosphate + CO2 + NADPH</text>
        <dbReference type="Rhea" id="RHEA:10116"/>
        <dbReference type="ChEBI" id="CHEBI:16526"/>
        <dbReference type="ChEBI" id="CHEBI:57783"/>
        <dbReference type="ChEBI" id="CHEBI:58121"/>
        <dbReference type="ChEBI" id="CHEBI:58349"/>
        <dbReference type="ChEBI" id="CHEBI:58759"/>
        <dbReference type="EC" id="1.1.1.44"/>
    </reaction>
</comment>
<evidence type="ECO:0000256" key="1">
    <source>
        <dbReference type="ARBA" id="ARBA00002526"/>
    </source>
</evidence>
<dbReference type="InterPro" id="IPR006183">
    <property type="entry name" value="Pgluconate_DH"/>
</dbReference>
<comment type="subunit">
    <text evidence="4 12">Homodimer.</text>
</comment>
<dbReference type="RefSeq" id="XP_012768149.1">
    <property type="nucleotide sequence ID" value="XM_012912695.1"/>
</dbReference>
<dbReference type="KEGG" id="bbig:BBBOND_0211100"/>
<keyword evidence="10 12" id="KW-0570">Pentose shunt</keyword>
<dbReference type="PIRSF" id="PIRSF000109">
    <property type="entry name" value="6PGD"/>
    <property type="match status" value="1"/>
</dbReference>
<keyword evidence="8 12" id="KW-0560">Oxidoreductase</keyword>
<evidence type="ECO:0000256" key="11">
    <source>
        <dbReference type="ARBA" id="ARBA00048640"/>
    </source>
</evidence>
<comment type="similarity">
    <text evidence="3 12 14">Belongs to the 6-phosphogluconate dehydrogenase family.</text>
</comment>
<evidence type="ECO:0000256" key="10">
    <source>
        <dbReference type="ARBA" id="ARBA00023126"/>
    </source>
</evidence>
<dbReference type="SMART" id="SM01350">
    <property type="entry name" value="6PGD"/>
    <property type="match status" value="1"/>
</dbReference>
<dbReference type="GO" id="GO:0019521">
    <property type="term" value="P:D-gluconate metabolic process"/>
    <property type="evidence" value="ECO:0007669"/>
    <property type="project" value="UniProtKB-KW"/>
</dbReference>
<dbReference type="EC" id="1.1.1.44" evidence="5 12"/>
<evidence type="ECO:0000256" key="4">
    <source>
        <dbReference type="ARBA" id="ARBA00011738"/>
    </source>
</evidence>
<dbReference type="NCBIfam" id="TIGR00873">
    <property type="entry name" value="gnd"/>
    <property type="match status" value="1"/>
</dbReference>
<dbReference type="InterPro" id="IPR008927">
    <property type="entry name" value="6-PGluconate_DH-like_C_sf"/>
</dbReference>
<dbReference type="GO" id="GO:0004616">
    <property type="term" value="F:phosphogluconate dehydrogenase (decarboxylating) activity"/>
    <property type="evidence" value="ECO:0007669"/>
    <property type="project" value="UniProtKB-EC"/>
</dbReference>
<organism evidence="16 17">
    <name type="scientific">Babesia bigemina</name>
    <dbReference type="NCBI Taxonomy" id="5866"/>
    <lineage>
        <taxon>Eukaryota</taxon>
        <taxon>Sar</taxon>
        <taxon>Alveolata</taxon>
        <taxon>Apicomplexa</taxon>
        <taxon>Aconoidasida</taxon>
        <taxon>Piroplasmida</taxon>
        <taxon>Babesiidae</taxon>
        <taxon>Babesia</taxon>
    </lineage>
</organism>
<protein>
    <recommendedName>
        <fullName evidence="6 12">6-phosphogluconate dehydrogenase, decarboxylating</fullName>
        <ecNumber evidence="5 12">1.1.1.44</ecNumber>
    </recommendedName>
</protein>
<evidence type="ECO:0000259" key="15">
    <source>
        <dbReference type="SMART" id="SM01350"/>
    </source>
</evidence>
<keyword evidence="17" id="KW-1185">Reference proteome</keyword>
<dbReference type="OrthoDB" id="434986at2759"/>
<dbReference type="VEuPathDB" id="PiroplasmaDB:BBBOND_0211100"/>
<dbReference type="PRINTS" id="PR00076">
    <property type="entry name" value="6PGDHDRGNASE"/>
</dbReference>
<evidence type="ECO:0000256" key="14">
    <source>
        <dbReference type="RuleBase" id="RU000485"/>
    </source>
</evidence>
<dbReference type="Gene3D" id="1.20.5.320">
    <property type="entry name" value="6-Phosphogluconate Dehydrogenase, domain 3"/>
    <property type="match status" value="1"/>
</dbReference>
<dbReference type="AlphaFoldDB" id="A0A061D5X3"/>
<dbReference type="STRING" id="5866.A0A061D5X3"/>
<dbReference type="OMA" id="ADDFHPK"/>
<evidence type="ECO:0000256" key="12">
    <source>
        <dbReference type="PIRNR" id="PIRNR000109"/>
    </source>
</evidence>
<sequence>MGKPSFEMTSEFGVIGLGVMGSAYTQNLASRGIPVAAWSIQQHETQKMMEQNIPNLQLFSSLPDFVKSLKRPRKIIMLITAGKAVDQTIDSLIGLLREGDILLDGGNEWYENTVRRLARCAERGIHYCGVGISGGERGARESPCMMFGGQPEDYEAVRPFIEQEPGRSFYVGPGASGHYVKMVHNGIEYAIMQVLSEVYMIMRDIFELQLDSIHQILAEWDQGDVGSFLLGITANILQVKASDGVTYLVDKIVDSSGANGTGKWTVKEALDLGVPVPTITTAVEMRHASNSFRSTVVMSNKKIKEGHSISEGDLRRTLFGCIIVCFAQGISLLMKASENFGWGLDMGKICRIWSSEFAIITPLTRAEDAIISCKLLEPISEAFEENETLANLLEHPDIRAKIGDSVESWRKVCKACLNYNLSAPAIIASLQYIQTMSSMNLGHNLIQAQRDYFGAHCFTRNDGPGKHHYNWVQ</sequence>
<evidence type="ECO:0000256" key="7">
    <source>
        <dbReference type="ARBA" id="ARBA00022857"/>
    </source>
</evidence>
<dbReference type="Pfam" id="PF03446">
    <property type="entry name" value="NAD_binding_2"/>
    <property type="match status" value="1"/>
</dbReference>
<dbReference type="NCBIfam" id="NF006765">
    <property type="entry name" value="PRK09287.1"/>
    <property type="match status" value="1"/>
</dbReference>
<evidence type="ECO:0000256" key="9">
    <source>
        <dbReference type="ARBA" id="ARBA00023064"/>
    </source>
</evidence>
<dbReference type="Gene3D" id="1.10.1040.10">
    <property type="entry name" value="N-(1-d-carboxylethyl)-l-norvaline Dehydrogenase, domain 2"/>
    <property type="match status" value="1"/>
</dbReference>
<comment type="pathway">
    <text evidence="2 12 14">Carbohydrate degradation; pentose phosphate pathway; D-ribulose 5-phosphate from D-glucose 6-phosphate (oxidative stage): step 3/3.</text>
</comment>
<dbReference type="GeneID" id="24564504"/>
<comment type="function">
    <text evidence="1 12">Catalyzes the oxidative decarboxylation of 6-phosphogluconate to ribulose 5-phosphate and CO(2), with concomitant reduction of NADP to NADPH.</text>
</comment>
<name>A0A061D5X3_BABBI</name>
<feature type="active site" description="Proton acceptor" evidence="13">
    <location>
        <position position="181"/>
    </location>
</feature>
<dbReference type="Proteomes" id="UP000033188">
    <property type="component" value="Chromosome 2"/>
</dbReference>